<dbReference type="EC" id="3.5.1.23" evidence="2 7"/>
<feature type="binding site" evidence="6">
    <location>
        <position position="316"/>
    </location>
    <ligand>
        <name>Zn(2+)</name>
        <dbReference type="ChEBI" id="CHEBI:29105"/>
    </ligand>
</feature>
<feature type="binding site" evidence="6">
    <location>
        <position position="79"/>
    </location>
    <ligand>
        <name>Zn(2+)</name>
        <dbReference type="ChEBI" id="CHEBI:29105"/>
    </ligand>
</feature>
<dbReference type="GO" id="GO:0005886">
    <property type="term" value="C:plasma membrane"/>
    <property type="evidence" value="ECO:0007669"/>
    <property type="project" value="UniProtKB-ARBA"/>
</dbReference>
<organism evidence="10 11">
    <name type="scientific">Phrynocephalus forsythii</name>
    <dbReference type="NCBI Taxonomy" id="171643"/>
    <lineage>
        <taxon>Eukaryota</taxon>
        <taxon>Metazoa</taxon>
        <taxon>Chordata</taxon>
        <taxon>Craniata</taxon>
        <taxon>Vertebrata</taxon>
        <taxon>Euteleostomi</taxon>
        <taxon>Lepidosauria</taxon>
        <taxon>Squamata</taxon>
        <taxon>Bifurcata</taxon>
        <taxon>Unidentata</taxon>
        <taxon>Episquamata</taxon>
        <taxon>Toxicofera</taxon>
        <taxon>Iguania</taxon>
        <taxon>Acrodonta</taxon>
        <taxon>Agamidae</taxon>
        <taxon>Agaminae</taxon>
        <taxon>Phrynocephalus</taxon>
    </lineage>
</organism>
<evidence type="ECO:0000256" key="1">
    <source>
        <dbReference type="ARBA" id="ARBA00009835"/>
    </source>
</evidence>
<comment type="catalytic activity">
    <reaction evidence="7">
        <text>an N-acylsphing-4-enine + H2O = sphing-4-enine + a fatty acid</text>
        <dbReference type="Rhea" id="RHEA:20856"/>
        <dbReference type="ChEBI" id="CHEBI:15377"/>
        <dbReference type="ChEBI" id="CHEBI:28868"/>
        <dbReference type="ChEBI" id="CHEBI:52639"/>
        <dbReference type="ChEBI" id="CHEBI:57756"/>
        <dbReference type="EC" id="3.5.1.23"/>
    </reaction>
</comment>
<dbReference type="GO" id="GO:0017040">
    <property type="term" value="F:N-acylsphingosine amidohydrolase activity"/>
    <property type="evidence" value="ECO:0007669"/>
    <property type="project" value="UniProtKB-UniRule"/>
</dbReference>
<dbReference type="InterPro" id="IPR031331">
    <property type="entry name" value="NEUT/ALK_ceramidase_C"/>
</dbReference>
<dbReference type="InterPro" id="IPR031329">
    <property type="entry name" value="NEUT/ALK_ceramidase_N"/>
</dbReference>
<name>A0A9Q0XQI8_9SAUR</name>
<feature type="binding site" evidence="6">
    <location>
        <position position="355"/>
    </location>
    <ligand>
        <name>Zn(2+)</name>
        <dbReference type="ChEBI" id="CHEBI:29105"/>
    </ligand>
</feature>
<evidence type="ECO:0000256" key="2">
    <source>
        <dbReference type="ARBA" id="ARBA00011891"/>
    </source>
</evidence>
<dbReference type="GO" id="GO:0005737">
    <property type="term" value="C:cytoplasm"/>
    <property type="evidence" value="ECO:0007669"/>
    <property type="project" value="UniProtKB-ARBA"/>
</dbReference>
<dbReference type="InterPro" id="IPR038445">
    <property type="entry name" value="NCDase_C_sf"/>
</dbReference>
<evidence type="ECO:0000259" key="9">
    <source>
        <dbReference type="Pfam" id="PF17048"/>
    </source>
</evidence>
<dbReference type="EMBL" id="JAPFRF010000008">
    <property type="protein sequence ID" value="KAJ7324168.1"/>
    <property type="molecule type" value="Genomic_DNA"/>
</dbReference>
<feature type="domain" description="Neutral/alkaline non-lysosomal ceramidase N-terminal" evidence="8">
    <location>
        <begin position="1"/>
        <end position="384"/>
    </location>
</feature>
<dbReference type="GO" id="GO:0046514">
    <property type="term" value="P:ceramide catabolic process"/>
    <property type="evidence" value="ECO:0007669"/>
    <property type="project" value="InterPro"/>
</dbReference>
<dbReference type="Gene3D" id="2.60.40.2300">
    <property type="entry name" value="Neutral/alkaline non-lysosomal ceramidase, C-terminal domain"/>
    <property type="match status" value="1"/>
</dbReference>
<dbReference type="Pfam" id="PF04734">
    <property type="entry name" value="Ceramidase_alk"/>
    <property type="match status" value="1"/>
</dbReference>
<feature type="domain" description="Neutral/alkaline non-lysosomal ceramidase C-terminal" evidence="9">
    <location>
        <begin position="386"/>
        <end position="549"/>
    </location>
</feature>
<sequence length="551" mass="61048">SIEIAHKNMIKGRIFINKGVVESSQINRSPFSYLQNPESERTRYSSNTDKEMVLLKMVADNAWFLPFDIYFFHSWFAVHPVSMNRTNCLTSSDNVGYAAYLFEQEKNEGYRTGKGPYVAAFASSNLGDVSPNIKGPHCADTGDSCDNINNYCPVGGAQMCMASGPGEDMFQSTQIIGRNIYLKAKELYTTASEEISGPISSAHQWVDMSNVTVQLNATHTGKTCKPALGYSFAAGTIDGPGMFNFTQGMIEGNKFWDAVRDALLINPSNETTECHKPKPILLPTGELSVPYPWQPEVVDVQILTVGSLAILAVPGEFTTMSGRRLREAIKNEFATYGKPGMNVIVAGLCNVYTHYITTFEEYQIQRYEGASTIYGPHTLSAYIQLFQDLARAIAKDAVHNIPKHPGPPLFNITNLSFLPLVVDAKPLGHKYGDVLQDVKPKYQAGEVVTAQFVGANPRNSIANMTTFNFLTIEKYDNSSQSWQVLSDDASWDTRFIWKKGTFGTSTATMEWHIPNSTSPGTYRLQYFGHSKELLSSIRPFSGSSSQFEVLN</sequence>
<feature type="non-terminal residue" evidence="10">
    <location>
        <position position="551"/>
    </location>
</feature>
<dbReference type="GO" id="GO:0005576">
    <property type="term" value="C:extracellular region"/>
    <property type="evidence" value="ECO:0007669"/>
    <property type="project" value="TreeGrafter"/>
</dbReference>
<dbReference type="AlphaFoldDB" id="A0A9Q0XQI8"/>
<keyword evidence="11" id="KW-1185">Reference proteome</keyword>
<dbReference type="OrthoDB" id="191371at2759"/>
<evidence type="ECO:0000256" key="6">
    <source>
        <dbReference type="PIRSR" id="PIRSR606823-2"/>
    </source>
</evidence>
<dbReference type="GO" id="GO:0046872">
    <property type="term" value="F:metal ion binding"/>
    <property type="evidence" value="ECO:0007669"/>
    <property type="project" value="UniProtKB-KW"/>
</dbReference>
<dbReference type="PANTHER" id="PTHR12670">
    <property type="entry name" value="CERAMIDASE"/>
    <property type="match status" value="1"/>
</dbReference>
<evidence type="ECO:0000259" key="8">
    <source>
        <dbReference type="Pfam" id="PF04734"/>
    </source>
</evidence>
<dbReference type="Pfam" id="PF17048">
    <property type="entry name" value="Ceramidse_alk_C"/>
    <property type="match status" value="1"/>
</dbReference>
<comment type="similarity">
    <text evidence="1 7">Belongs to the neutral ceramidase family.</text>
</comment>
<proteinExistence type="inferred from homology"/>
<reference evidence="10" key="1">
    <citation type="journal article" date="2023" name="DNA Res.">
        <title>Chromosome-level genome assembly of Phrynocephalus forsythii using third-generation DNA sequencing and Hi-C analysis.</title>
        <authorList>
            <person name="Qi Y."/>
            <person name="Zhao W."/>
            <person name="Zhao Y."/>
            <person name="Niu C."/>
            <person name="Cao S."/>
            <person name="Zhang Y."/>
        </authorList>
    </citation>
    <scope>NUCLEOTIDE SEQUENCE</scope>
    <source>
        <tissue evidence="10">Muscle</tissue>
    </source>
</reference>
<dbReference type="InterPro" id="IPR006823">
    <property type="entry name" value="Ceramidase_alk"/>
</dbReference>
<gene>
    <name evidence="10" type="ORF">JRQ81_017188</name>
</gene>
<dbReference type="PANTHER" id="PTHR12670:SF1">
    <property type="entry name" value="NEUTRAL CERAMIDASE"/>
    <property type="match status" value="1"/>
</dbReference>
<evidence type="ECO:0000313" key="10">
    <source>
        <dbReference type="EMBL" id="KAJ7324168.1"/>
    </source>
</evidence>
<dbReference type="GO" id="GO:0042759">
    <property type="term" value="P:long-chain fatty acid biosynthetic process"/>
    <property type="evidence" value="ECO:0007669"/>
    <property type="project" value="TreeGrafter"/>
</dbReference>
<evidence type="ECO:0000256" key="3">
    <source>
        <dbReference type="ARBA" id="ARBA00019235"/>
    </source>
</evidence>
<keyword evidence="4 7" id="KW-0378">Hydrolase</keyword>
<evidence type="ECO:0000313" key="11">
    <source>
        <dbReference type="Proteomes" id="UP001142489"/>
    </source>
</evidence>
<evidence type="ECO:0000256" key="5">
    <source>
        <dbReference type="PIRSR" id="PIRSR606823-1"/>
    </source>
</evidence>
<dbReference type="Proteomes" id="UP001142489">
    <property type="component" value="Unassembled WGS sequence"/>
</dbReference>
<keyword evidence="6" id="KW-0479">Metal-binding</keyword>
<dbReference type="GO" id="GO:0046512">
    <property type="term" value="P:sphingosine biosynthetic process"/>
    <property type="evidence" value="ECO:0007669"/>
    <property type="project" value="TreeGrafter"/>
</dbReference>
<protein>
    <recommendedName>
        <fullName evidence="3 7">Neutral ceramidase</fullName>
        <ecNumber evidence="2 7">3.5.1.23</ecNumber>
    </recommendedName>
</protein>
<feature type="active site" description="Nucleophile" evidence="5">
    <location>
        <position position="130"/>
    </location>
</feature>
<keyword evidence="7" id="KW-0443">Lipid metabolism</keyword>
<comment type="cofactor">
    <cofactor evidence="6">
        <name>Zn(2+)</name>
        <dbReference type="ChEBI" id="CHEBI:29105"/>
    </cofactor>
    <text evidence="6">Binds 1 zinc ion per subunit.</text>
</comment>
<keyword evidence="7" id="KW-0746">Sphingolipid metabolism</keyword>
<evidence type="ECO:0000256" key="7">
    <source>
        <dbReference type="RuleBase" id="RU366019"/>
    </source>
</evidence>
<accession>A0A9Q0XQI8</accession>
<dbReference type="FunFam" id="2.60.40.2300:FF:000001">
    <property type="entry name" value="N-acylsphingosine amidohydrolase 2"/>
    <property type="match status" value="1"/>
</dbReference>
<comment type="caution">
    <text evidence="10">The sequence shown here is derived from an EMBL/GenBank/DDBJ whole genome shotgun (WGS) entry which is preliminary data.</text>
</comment>
<evidence type="ECO:0000256" key="4">
    <source>
        <dbReference type="ARBA" id="ARBA00022801"/>
    </source>
</evidence>
<keyword evidence="6" id="KW-0862">Zinc</keyword>